<dbReference type="GO" id="GO:0003678">
    <property type="term" value="F:DNA helicase activity"/>
    <property type="evidence" value="ECO:0007669"/>
    <property type="project" value="UniProtKB-EC"/>
</dbReference>
<dbReference type="PANTHER" id="PTHR13710:SF84">
    <property type="entry name" value="ATP-DEPENDENT DNA HELICASE RECS-RELATED"/>
    <property type="match status" value="1"/>
</dbReference>
<dbReference type="Pfam" id="PF00271">
    <property type="entry name" value="Helicase_C"/>
    <property type="match status" value="1"/>
</dbReference>
<evidence type="ECO:0000256" key="6">
    <source>
        <dbReference type="ARBA" id="ARBA00044550"/>
    </source>
</evidence>
<evidence type="ECO:0000256" key="2">
    <source>
        <dbReference type="ARBA" id="ARBA00022801"/>
    </source>
</evidence>
<evidence type="ECO:0000259" key="7">
    <source>
        <dbReference type="PROSITE" id="PS51192"/>
    </source>
</evidence>
<comment type="caution">
    <text evidence="9">The sequence shown here is derived from an EMBL/GenBank/DDBJ whole genome shotgun (WGS) entry which is preliminary data.</text>
</comment>
<feature type="domain" description="Helicase C-terminal" evidence="8">
    <location>
        <begin position="204"/>
        <end position="370"/>
    </location>
</feature>
<dbReference type="InterPro" id="IPR027417">
    <property type="entry name" value="P-loop_NTPase"/>
</dbReference>
<dbReference type="RefSeq" id="WP_378155438.1">
    <property type="nucleotide sequence ID" value="NZ_JBHSEC010000019.1"/>
</dbReference>
<dbReference type="PROSITE" id="PS51192">
    <property type="entry name" value="HELICASE_ATP_BIND_1"/>
    <property type="match status" value="1"/>
</dbReference>
<keyword evidence="4" id="KW-0067">ATP-binding</keyword>
<evidence type="ECO:0000313" key="9">
    <source>
        <dbReference type="EMBL" id="MFC4410987.1"/>
    </source>
</evidence>
<dbReference type="InterPro" id="IPR011545">
    <property type="entry name" value="DEAD/DEAH_box_helicase_dom"/>
</dbReference>
<accession>A0ABV8X4Y3</accession>
<dbReference type="Gene3D" id="3.40.50.300">
    <property type="entry name" value="P-loop containing nucleotide triphosphate hydrolases"/>
    <property type="match status" value="2"/>
</dbReference>
<feature type="domain" description="Helicase ATP-binding" evidence="7">
    <location>
        <begin position="27"/>
        <end position="194"/>
    </location>
</feature>
<keyword evidence="10" id="KW-1185">Reference proteome</keyword>
<dbReference type="SUPFAM" id="SSF52540">
    <property type="entry name" value="P-loop containing nucleoside triphosphate hydrolases"/>
    <property type="match status" value="1"/>
</dbReference>
<evidence type="ECO:0000259" key="8">
    <source>
        <dbReference type="PROSITE" id="PS51194"/>
    </source>
</evidence>
<sequence length="484" mass="55781">MHKQKLHHVLKERFGYDELRPGQEEIIQAVLAGKDVVAILPTGMGKSLCYQLPAYLLGGTVLIISPLLSLMQDQVEQLKRLGEKRVVALNSFLSYQDKQRILFNLSSYRFVFTSPEMIFQPIVRDQLAKTNLSLIVTDEAHCISQWGFDFRPDYLRISDWLKTFQRPPVLALTATATSKVVHDIQEYLQMYKPFIHIHSLDRPNIRYVIEKLENQDQKTEWLVSHTKTYEGPGIIYTQSRQRAEALSAILNESGTRSGFYHAGMEQEDRVFVQQQFLSGELQWVCATNAFGMGIHKDDIRQVIHDHLPATPANYIQEVGRAGRNGNDAVAFLLYTEGDEERTRFVVNEEIPIKHFIEMINEKKSNGENPARLVDDGFMNETDFRVLSYWLERTDPVETIQIVERLRMDKNRQIQDMLKLIEDTTCLRGKILTYFGQELDESKKPLNCCSVCGVNLNNLLTKQKEELTSASFSSWEERLGQLFPI</sequence>
<protein>
    <recommendedName>
        <fullName evidence="5">ATP-dependent DNA helicase RecQ</fullName>
    </recommendedName>
    <alternativeName>
        <fullName evidence="6">DNA 3'-5' helicase RecQ</fullName>
    </alternativeName>
</protein>
<dbReference type="Pfam" id="PF00270">
    <property type="entry name" value="DEAD"/>
    <property type="match status" value="1"/>
</dbReference>
<organism evidence="9 10">
    <name type="scientific">Chungangia koreensis</name>
    <dbReference type="NCBI Taxonomy" id="752657"/>
    <lineage>
        <taxon>Bacteria</taxon>
        <taxon>Bacillati</taxon>
        <taxon>Bacillota</taxon>
        <taxon>Bacilli</taxon>
        <taxon>Lactobacillales</taxon>
        <taxon>Chungangia</taxon>
    </lineage>
</organism>
<dbReference type="SMART" id="SM00487">
    <property type="entry name" value="DEXDc"/>
    <property type="match status" value="1"/>
</dbReference>
<name>A0ABV8X4Y3_9LACT</name>
<dbReference type="PANTHER" id="PTHR13710">
    <property type="entry name" value="DNA HELICASE RECQ FAMILY MEMBER"/>
    <property type="match status" value="1"/>
</dbReference>
<dbReference type="CDD" id="cd17920">
    <property type="entry name" value="DEXHc_RecQ"/>
    <property type="match status" value="1"/>
</dbReference>
<dbReference type="InterPro" id="IPR032284">
    <property type="entry name" value="RecQ_Zn-bd"/>
</dbReference>
<dbReference type="SMART" id="SM00490">
    <property type="entry name" value="HELICc"/>
    <property type="match status" value="1"/>
</dbReference>
<dbReference type="GO" id="GO:0016787">
    <property type="term" value="F:hydrolase activity"/>
    <property type="evidence" value="ECO:0007669"/>
    <property type="project" value="UniProtKB-KW"/>
</dbReference>
<dbReference type="Pfam" id="PF16124">
    <property type="entry name" value="RecQ_Zn_bind"/>
    <property type="match status" value="1"/>
</dbReference>
<evidence type="ECO:0000256" key="5">
    <source>
        <dbReference type="ARBA" id="ARBA00044535"/>
    </source>
</evidence>
<proteinExistence type="predicted"/>
<dbReference type="InterPro" id="IPR001650">
    <property type="entry name" value="Helicase_C-like"/>
</dbReference>
<dbReference type="EMBL" id="JBHSEC010000019">
    <property type="protein sequence ID" value="MFC4410987.1"/>
    <property type="molecule type" value="Genomic_DNA"/>
</dbReference>
<keyword evidence="2 9" id="KW-0378">Hydrolase</keyword>
<dbReference type="Proteomes" id="UP001595817">
    <property type="component" value="Unassembled WGS sequence"/>
</dbReference>
<evidence type="ECO:0000256" key="4">
    <source>
        <dbReference type="ARBA" id="ARBA00022840"/>
    </source>
</evidence>
<keyword evidence="1" id="KW-0547">Nucleotide-binding</keyword>
<dbReference type="PROSITE" id="PS51194">
    <property type="entry name" value="HELICASE_CTER"/>
    <property type="match status" value="1"/>
</dbReference>
<keyword evidence="3 9" id="KW-0347">Helicase</keyword>
<evidence type="ECO:0000256" key="3">
    <source>
        <dbReference type="ARBA" id="ARBA00022806"/>
    </source>
</evidence>
<dbReference type="InterPro" id="IPR014001">
    <property type="entry name" value="Helicase_ATP-bd"/>
</dbReference>
<reference evidence="10" key="1">
    <citation type="journal article" date="2019" name="Int. J. Syst. Evol. Microbiol.">
        <title>The Global Catalogue of Microorganisms (GCM) 10K type strain sequencing project: providing services to taxonomists for standard genome sequencing and annotation.</title>
        <authorList>
            <consortium name="The Broad Institute Genomics Platform"/>
            <consortium name="The Broad Institute Genome Sequencing Center for Infectious Disease"/>
            <person name="Wu L."/>
            <person name="Ma J."/>
        </authorList>
    </citation>
    <scope>NUCLEOTIDE SEQUENCE [LARGE SCALE GENOMIC DNA]</scope>
    <source>
        <strain evidence="10">CCUG 59778</strain>
    </source>
</reference>
<evidence type="ECO:0000256" key="1">
    <source>
        <dbReference type="ARBA" id="ARBA00022741"/>
    </source>
</evidence>
<evidence type="ECO:0000313" key="10">
    <source>
        <dbReference type="Proteomes" id="UP001595817"/>
    </source>
</evidence>
<dbReference type="NCBIfam" id="TIGR00614">
    <property type="entry name" value="recQ_fam"/>
    <property type="match status" value="1"/>
</dbReference>
<dbReference type="InterPro" id="IPR004589">
    <property type="entry name" value="DNA_helicase_ATP-dep_RecQ"/>
</dbReference>
<gene>
    <name evidence="9" type="ORF">ACFOZY_11210</name>
</gene>